<feature type="compositionally biased region" description="Gly residues" evidence="4">
    <location>
        <begin position="2026"/>
        <end position="2045"/>
    </location>
</feature>
<evidence type="ECO:0000256" key="1">
    <source>
        <dbReference type="ARBA" id="ARBA00022468"/>
    </source>
</evidence>
<feature type="coiled-coil region" evidence="3">
    <location>
        <begin position="2066"/>
        <end position="2107"/>
    </location>
</feature>
<keyword evidence="1" id="KW-0343">GTPase activation</keyword>
<feature type="compositionally biased region" description="Polar residues" evidence="4">
    <location>
        <begin position="1183"/>
        <end position="1196"/>
    </location>
</feature>
<dbReference type="Gene3D" id="1.10.555.10">
    <property type="entry name" value="Rho GTPase activation protein"/>
    <property type="match status" value="1"/>
</dbReference>
<dbReference type="Gene3D" id="2.30.29.30">
    <property type="entry name" value="Pleckstrin-homology domain (PH domain)/Phosphotyrosine-binding domain (PTB)"/>
    <property type="match status" value="1"/>
</dbReference>
<keyword evidence="3" id="KW-0175">Coiled coil</keyword>
<gene>
    <name evidence="8" type="primary">BEM2</name>
    <name evidence="8" type="ORF">DFQ27_001520</name>
</gene>
<dbReference type="InterPro" id="IPR000651">
    <property type="entry name" value="Ras-like_Gua-exchang_fac_N"/>
</dbReference>
<feature type="region of interest" description="Disordered" evidence="4">
    <location>
        <begin position="2223"/>
        <end position="2260"/>
    </location>
</feature>
<dbReference type="PROSITE" id="PS50238">
    <property type="entry name" value="RHOGAP"/>
    <property type="match status" value="1"/>
</dbReference>
<feature type="compositionally biased region" description="Polar residues" evidence="4">
    <location>
        <begin position="252"/>
        <end position="278"/>
    </location>
</feature>
<evidence type="ECO:0000259" key="5">
    <source>
        <dbReference type="PROSITE" id="PS50009"/>
    </source>
</evidence>
<feature type="domain" description="Rho-GAP" evidence="7">
    <location>
        <begin position="2390"/>
        <end position="2582"/>
    </location>
</feature>
<dbReference type="Pfam" id="PF00620">
    <property type="entry name" value="RhoGAP"/>
    <property type="match status" value="1"/>
</dbReference>
<evidence type="ECO:0000256" key="3">
    <source>
        <dbReference type="SAM" id="Coils"/>
    </source>
</evidence>
<feature type="domain" description="Ras-GEF" evidence="5">
    <location>
        <begin position="817"/>
        <end position="1104"/>
    </location>
</feature>
<feature type="compositionally biased region" description="Gly residues" evidence="4">
    <location>
        <begin position="1793"/>
        <end position="1805"/>
    </location>
</feature>
<proteinExistence type="predicted"/>
<feature type="region of interest" description="Disordered" evidence="4">
    <location>
        <begin position="1787"/>
        <end position="1816"/>
    </location>
</feature>
<dbReference type="InterPro" id="IPR041681">
    <property type="entry name" value="PH_9"/>
</dbReference>
<feature type="region of interest" description="Disordered" evidence="4">
    <location>
        <begin position="499"/>
        <end position="518"/>
    </location>
</feature>
<comment type="caution">
    <text evidence="8">The sequence shown here is derived from an EMBL/GenBank/DDBJ whole genome shotgun (WGS) entry which is preliminary data.</text>
</comment>
<feature type="compositionally biased region" description="Polar residues" evidence="4">
    <location>
        <begin position="50"/>
        <end position="61"/>
    </location>
</feature>
<dbReference type="PANTHER" id="PTHR23176:SF133">
    <property type="entry name" value="GTPASE-ACTIVATING PROTEIN PAC-1"/>
    <property type="match status" value="1"/>
</dbReference>
<feature type="compositionally biased region" description="Low complexity" evidence="4">
    <location>
        <begin position="180"/>
        <end position="229"/>
    </location>
</feature>
<dbReference type="InterPro" id="IPR000198">
    <property type="entry name" value="RhoGAP_dom"/>
</dbReference>
<keyword evidence="9" id="KW-1185">Reference proteome</keyword>
<feature type="region of interest" description="Disordered" evidence="4">
    <location>
        <begin position="1"/>
        <end position="77"/>
    </location>
</feature>
<evidence type="ECO:0000313" key="9">
    <source>
        <dbReference type="Proteomes" id="UP000807716"/>
    </source>
</evidence>
<feature type="compositionally biased region" description="Low complexity" evidence="4">
    <location>
        <begin position="92"/>
        <end position="151"/>
    </location>
</feature>
<dbReference type="Proteomes" id="UP000807716">
    <property type="component" value="Unassembled WGS sequence"/>
</dbReference>
<dbReference type="SUPFAM" id="SSF48350">
    <property type="entry name" value="GTPase activation domain, GAP"/>
    <property type="match status" value="1"/>
</dbReference>
<feature type="region of interest" description="Disordered" evidence="4">
    <location>
        <begin position="2335"/>
        <end position="2357"/>
    </location>
</feature>
<evidence type="ECO:0000256" key="2">
    <source>
        <dbReference type="PROSITE-ProRule" id="PRU00168"/>
    </source>
</evidence>
<dbReference type="OrthoDB" id="79452at2759"/>
<dbReference type="Pfam" id="PF00617">
    <property type="entry name" value="RasGEF"/>
    <property type="match status" value="1"/>
</dbReference>
<dbReference type="PROSITE" id="PS50009">
    <property type="entry name" value="RASGEF_CAT"/>
    <property type="match status" value="1"/>
</dbReference>
<dbReference type="Pfam" id="PF15410">
    <property type="entry name" value="PH_9"/>
    <property type="match status" value="1"/>
</dbReference>
<dbReference type="PROSITE" id="PS50212">
    <property type="entry name" value="RASGEF_NTER"/>
    <property type="match status" value="1"/>
</dbReference>
<dbReference type="GO" id="GO:0005737">
    <property type="term" value="C:cytoplasm"/>
    <property type="evidence" value="ECO:0007669"/>
    <property type="project" value="TreeGrafter"/>
</dbReference>
<dbReference type="Gene3D" id="1.10.840.10">
    <property type="entry name" value="Ras guanine-nucleotide exchange factors catalytic domain"/>
    <property type="match status" value="2"/>
</dbReference>
<feature type="compositionally biased region" description="Low complexity" evidence="4">
    <location>
        <begin position="1873"/>
        <end position="1898"/>
    </location>
</feature>
<dbReference type="GO" id="GO:0005085">
    <property type="term" value="F:guanyl-nucleotide exchange factor activity"/>
    <property type="evidence" value="ECO:0007669"/>
    <property type="project" value="UniProtKB-KW"/>
</dbReference>
<feature type="compositionally biased region" description="Polar residues" evidence="4">
    <location>
        <begin position="1168"/>
        <end position="1177"/>
    </location>
</feature>
<dbReference type="GO" id="GO:0007264">
    <property type="term" value="P:small GTPase-mediated signal transduction"/>
    <property type="evidence" value="ECO:0007669"/>
    <property type="project" value="InterPro"/>
</dbReference>
<feature type="region of interest" description="Disordered" evidence="4">
    <location>
        <begin position="2026"/>
        <end position="2058"/>
    </location>
</feature>
<dbReference type="InterPro" id="IPR001895">
    <property type="entry name" value="RASGEF_cat_dom"/>
</dbReference>
<feature type="domain" description="N-terminal Ras-GEF" evidence="6">
    <location>
        <begin position="1378"/>
        <end position="1578"/>
    </location>
</feature>
<feature type="compositionally biased region" description="Polar residues" evidence="4">
    <location>
        <begin position="26"/>
        <end position="35"/>
    </location>
</feature>
<dbReference type="InterPro" id="IPR011993">
    <property type="entry name" value="PH-like_dom_sf"/>
</dbReference>
<reference evidence="8" key="1">
    <citation type="journal article" date="2020" name="Fungal Divers.">
        <title>Resolving the Mortierellaceae phylogeny through synthesis of multi-gene phylogenetics and phylogenomics.</title>
        <authorList>
            <person name="Vandepol N."/>
            <person name="Liber J."/>
            <person name="Desiro A."/>
            <person name="Na H."/>
            <person name="Kennedy M."/>
            <person name="Barry K."/>
            <person name="Grigoriev I.V."/>
            <person name="Miller A.N."/>
            <person name="O'Donnell K."/>
            <person name="Stajich J.E."/>
            <person name="Bonito G."/>
        </authorList>
    </citation>
    <scope>NUCLEOTIDE SEQUENCE</scope>
    <source>
        <strain evidence="8">BC1065</strain>
    </source>
</reference>
<feature type="region of interest" description="Disordered" evidence="4">
    <location>
        <begin position="92"/>
        <end position="278"/>
    </location>
</feature>
<dbReference type="EMBL" id="JAAAJB010000151">
    <property type="protein sequence ID" value="KAG0263987.1"/>
    <property type="molecule type" value="Genomic_DNA"/>
</dbReference>
<dbReference type="InterPro" id="IPR036964">
    <property type="entry name" value="RASGEF_cat_dom_sf"/>
</dbReference>
<dbReference type="SMART" id="SM00324">
    <property type="entry name" value="RhoGAP"/>
    <property type="match status" value="1"/>
</dbReference>
<dbReference type="GO" id="GO:0005096">
    <property type="term" value="F:GTPase activator activity"/>
    <property type="evidence" value="ECO:0007669"/>
    <property type="project" value="UniProtKB-KW"/>
</dbReference>
<sequence>MSSTNPSGSSGLSKDKSPKASSSSSTNAAQPQQHPETGPRKTVSHEGFQHSKSASQSATLESKTAHTPPPHSSSSSLSAFSYLKQKLFGTVADASSSLSSSARDLLQSKKSQNSDASKAKAASKDTSGSTGAAPTASGSSSSPASSGGRSRFAAKTLPSRQQPLALQQHLATPLPPNSGTATTTTTTTSTTPAHHSHTPSSPSAVSSTKSHSRSPHSSPTSVTAASVTTDHIPASSNTSPGKLSPSYAAPSVGQSQLVAHSTKTHAPNTPSRVSYSQARNSNYRLSTLSSHKSVPTTSIIYQEGFLNKKADLQPGEIGHGWKVYKVILRGTKLYFFKPLPIEEKPRFQEPRDNQRQIEGFVTHQPSSSRLSLTNESGMVLTAFKFESSTRTLLFEGNPRPLHPQSWAAAPLVSKYVYGECFTELDRMSMQPKKHVALLLFEDCIVICKRKWIRFPSTKMKDVIKFNSQKESEDRSPTSTLSHPQQRRFYGINVHSLRSAGQQQQQQQQQERSAEKEKQRGYFTKWKHEAMYSLSQVEALDMASPVPSASNTFFPFVTPSMSSASGPSTVNSSVSHGSDNLSTSSTLSVPFIHQTTSTLELIITTSIDAQSLASAPSPSRPSFDHSSLIDSNSAEKPQVFTGSSMHPELLTSPETTGTKRLMAASVQGLVHELVFHNLPDPGMDILGVFTTTMPLFTTNGQVNKTLQHIIEHTDYPEAPKRAVQIVQARLRGFNSRADSIKVLDGLQAFVKDTLAPRLDDDVQIATLLSDIEHLRSAQLPLAIQISVNATDSATASSSVDLSNVLITGLTPAVFLRLDPDHFAEQIFHYHASRLNDTGGSARLLENPAFFMRRYPTAGAKPSLQSPLVFSMFSPHFLTVLITHHILIATQSVQSISRRPMLLAHWIKAGRCCRALGDMTGFIAIAIGICSPGIVRLQETWKDIDQELRDEVAKSWVQELVDMEMITEDWQGIATSAFGLPSGQNGIWQTGSQEKGHEGVAIPCLSRVKQAIDILDRNQPSFVQASPTPLLNVDKLNAITRILNGAKRDMAAMTLRPSVDLQHQAIPHIQQYFGHLASISQSLHDQFHSNELINDAFESSLACEPHFNGQYLDYHYKNRKLASSYIPLLFPESIPTHRLFHQQTLLTLENAGNACRKSSMDEQHDHLLQSPTGIHSSGSPFRRNTPASSTHLPANVQQHWGKGDSTVTHHGPMHAGGAAAGGSLGYPRTRKRTYSFPPSRVASRESTVVGGHTLRTIINMINPHLDMVIREWLLTQSSQTIGDQGSNEILRAMQDLAGIGCKLLLMEGGELIMKIKDESLDSLAQSAMVDNRQDSLGPWRTLPPQQQNQPSSKAPGLQTHQQKQGSNRSSAALSIHGGRRLVTVKAGSLEMLVQVLVMGLQGMSGHLVDDAGGAMLLTSRQLIFDHRVYASSFFATYRSFCLAGSLLEHLVTMFTFAQQSTLSRAISSGIPSSLNLFSRPITMSPDSSIVISRGVSSAATDRTTSRGDSASLVDWKSILVMQRNVLSTIEYWLTHHISDFLDHLALKDKLCEALNAFTVQEQTQTILIDGSLMDEVTALKEQLIGLKRLALQQTMRPLAGPLLPQSLERLRDYLGTPPATEPTMDHPGLDAQTLLEQMNLSALRHFLSIGQQEWFELFEILESQSADPLGWYVAKPSSSSVSEDEVVITNIDHTLYAIRRSGMAGSHWNGERLIHAIPMGLQKLCKLHHTLRSWVVSQVADPTIPFETRLSRAQRFVDVVLLSREEMRRFDLQARDAAAGSTLSSVASVSTSRSGAGGGGGGGGSGSSSGHANRRPSIDLNKIRKLPSFVESAVVSALVSPESRAYTRVWHDVAASRHGSVDSFEDMLGECMILSPGPATTTTSTSTTAAAPSSSSSSSSSDRRAGSQTASLPRLAQATAHEGLIPSVGWLIERMIEACCYVRDMSYESSILVNFDKRRYIFDLVQVFVQQQQVLDQTSVPVAQPLASWLGLAAGTSPINLNMKAIRETSAKESQAAHSRLGSFSVSLGGGSGSSGGSGGSGGGGGGGHKHQNSRSSGSRGVIFGRLISAQQEKTKRDLKEYEKLEKQIKETQGRIQKAQQEHAKSLEKQIKMEQSRSRVKNQLLKTTLLRAVRPISLAISNSFSLATTTVSNATAQGMPVSPTTGSGGAAAVAAVAAGGSHANDGSEGGGMASDNSLGARLLGHTRLDDPRRLGANAMTLGAAPHIQPRSTSLGSNNNNGSSSNNSNSNSNSNKNRTNNGGGNVAVKPALVINLINASCSIAYTYTKRDYVFKIVMEEGHQTLLQALDYDDMQRWINIINEAAAEATAKRRTLLEMEDSKDGGSRSLTQADSSSVDAAAGAGQTQESIMFEDVALSIDVNERKGRKSVFGVELRHLMPDGRVPDIVEKCITEIEKRGLDEVGIYRVPGAVSAINKLRTAFNTNSAAVDLESDEWKDINVVAGALKQFLRELPEAVMTSALYDPLIAASALEDYDERLMTIKDLVHTLPLPNYLLLKRVIEHLERVTDFEEINHMYATNLAIVFGPTLVRPGGASASSFARSMKNLGHQQGIVKNMILQYHWLFDVEQEGGREEENDDDEQGDQQEEEGVAEEGDDGADGEHADDVDEEGEEEGIEIYDNGYDGERHHHPFSPDAGVFQLRLPQHRRAVNDQPDLTDLRMAQPVSDKTGEKLARDQRRRTVIFG</sequence>
<dbReference type="InterPro" id="IPR023578">
    <property type="entry name" value="Ras_GEF_dom_sf"/>
</dbReference>
<feature type="compositionally biased region" description="Low complexity" evidence="4">
    <location>
        <begin position="2229"/>
        <end position="2257"/>
    </location>
</feature>
<feature type="region of interest" description="Disordered" evidence="4">
    <location>
        <begin position="1168"/>
        <end position="1233"/>
    </location>
</feature>
<dbReference type="SUPFAM" id="SSF50729">
    <property type="entry name" value="PH domain-like"/>
    <property type="match status" value="1"/>
</dbReference>
<feature type="region of interest" description="Disordered" evidence="4">
    <location>
        <begin position="1873"/>
        <end position="1910"/>
    </location>
</feature>
<dbReference type="InterPro" id="IPR008936">
    <property type="entry name" value="Rho_GTPase_activation_prot"/>
</dbReference>
<evidence type="ECO:0000259" key="6">
    <source>
        <dbReference type="PROSITE" id="PS50212"/>
    </source>
</evidence>
<dbReference type="SUPFAM" id="SSF48366">
    <property type="entry name" value="Ras GEF"/>
    <property type="match status" value="3"/>
</dbReference>
<feature type="compositionally biased region" description="Polar residues" evidence="4">
    <location>
        <begin position="1341"/>
        <end position="1370"/>
    </location>
</feature>
<dbReference type="Gene3D" id="1.20.870.10">
    <property type="entry name" value="Son of sevenless (SoS) protein Chain: S domain 1"/>
    <property type="match status" value="1"/>
</dbReference>
<dbReference type="PANTHER" id="PTHR23176">
    <property type="entry name" value="RHO/RAC/CDC GTPASE-ACTIVATING PROTEIN"/>
    <property type="match status" value="1"/>
</dbReference>
<dbReference type="InterPro" id="IPR050729">
    <property type="entry name" value="Rho-GAP"/>
</dbReference>
<feature type="compositionally biased region" description="Basic and acidic residues" evidence="4">
    <location>
        <begin position="37"/>
        <end position="49"/>
    </location>
</feature>
<evidence type="ECO:0000313" key="8">
    <source>
        <dbReference type="EMBL" id="KAG0263987.1"/>
    </source>
</evidence>
<evidence type="ECO:0000256" key="4">
    <source>
        <dbReference type="SAM" id="MobiDB-lite"/>
    </source>
</evidence>
<feature type="region of interest" description="Disordered" evidence="4">
    <location>
        <begin position="1332"/>
        <end position="1370"/>
    </location>
</feature>
<keyword evidence="2" id="KW-0344">Guanine-nucleotide releasing factor</keyword>
<organism evidence="8 9">
    <name type="scientific">Actinomortierella ambigua</name>
    <dbReference type="NCBI Taxonomy" id="1343610"/>
    <lineage>
        <taxon>Eukaryota</taxon>
        <taxon>Fungi</taxon>
        <taxon>Fungi incertae sedis</taxon>
        <taxon>Mucoromycota</taxon>
        <taxon>Mortierellomycotina</taxon>
        <taxon>Mortierellomycetes</taxon>
        <taxon>Mortierellales</taxon>
        <taxon>Mortierellaceae</taxon>
        <taxon>Actinomortierella</taxon>
    </lineage>
</organism>
<accession>A0A9P6U8D0</accession>
<feature type="region of interest" description="Disordered" evidence="4">
    <location>
        <begin position="2587"/>
        <end position="2630"/>
    </location>
</feature>
<evidence type="ECO:0000259" key="7">
    <source>
        <dbReference type="PROSITE" id="PS50238"/>
    </source>
</evidence>
<dbReference type="Pfam" id="PF00618">
    <property type="entry name" value="RasGEF_N"/>
    <property type="match status" value="1"/>
</dbReference>
<feature type="compositionally biased region" description="Low complexity" evidence="4">
    <location>
        <begin position="1"/>
        <end position="12"/>
    </location>
</feature>
<name>A0A9P6U8D0_9FUNG</name>
<protein>
    <submittedName>
        <fullName evidence="8">Rho GTPase-activating protein</fullName>
    </submittedName>
</protein>
<dbReference type="SMART" id="SM00147">
    <property type="entry name" value="RasGEF"/>
    <property type="match status" value="1"/>
</dbReference>